<dbReference type="SUPFAM" id="SSF55620">
    <property type="entry name" value="Tetrahydrobiopterin biosynthesis enzymes-like"/>
    <property type="match status" value="1"/>
</dbReference>
<evidence type="ECO:0000313" key="9">
    <source>
        <dbReference type="Proteomes" id="UP000001962"/>
    </source>
</evidence>
<evidence type="ECO:0000256" key="5">
    <source>
        <dbReference type="ARBA" id="ARBA00044197"/>
    </source>
</evidence>
<keyword evidence="2" id="KW-0413">Isomerase</keyword>
<comment type="catalytic activity">
    <reaction evidence="3">
        <text>7,8-dihydroneopterin 3'-triphosphate = 7,8-dihydromonapterin 3'-triphosphate</text>
        <dbReference type="Rhea" id="RHEA:28346"/>
        <dbReference type="ChEBI" id="CHEBI:58462"/>
        <dbReference type="ChEBI" id="CHEBI:61186"/>
        <dbReference type="EC" id="5.1.99.7"/>
    </reaction>
</comment>
<dbReference type="eggNOG" id="COG1539">
    <property type="taxonomic scope" value="Bacteria"/>
</dbReference>
<evidence type="ECO:0000259" key="7">
    <source>
        <dbReference type="SMART" id="SM00905"/>
    </source>
</evidence>
<keyword evidence="9" id="KW-1185">Reference proteome</keyword>
<dbReference type="SMART" id="SM00905">
    <property type="entry name" value="FolB"/>
    <property type="match status" value="1"/>
</dbReference>
<evidence type="ECO:0000256" key="1">
    <source>
        <dbReference type="ARBA" id="ARBA00005708"/>
    </source>
</evidence>
<dbReference type="Pfam" id="PF02152">
    <property type="entry name" value="FolB"/>
    <property type="match status" value="1"/>
</dbReference>
<protein>
    <recommendedName>
        <fullName evidence="5">Dihydroneopterin triphosphate 2'-epimerase</fullName>
        <ecNumber evidence="4">5.1.99.7</ecNumber>
    </recommendedName>
    <alternativeName>
        <fullName evidence="6">D-erythro-7,8-dihydroneopterin triphosphate epimerase</fullName>
    </alternativeName>
</protein>
<dbReference type="HOGENOM" id="CLU_112632_0_0_6"/>
<dbReference type="CDD" id="cd00534">
    <property type="entry name" value="DHNA_DHNTPE"/>
    <property type="match status" value="1"/>
</dbReference>
<dbReference type="NCBIfam" id="NF008418">
    <property type="entry name" value="PRK11245.1"/>
    <property type="match status" value="1"/>
</dbReference>
<evidence type="ECO:0000256" key="4">
    <source>
        <dbReference type="ARBA" id="ARBA00044039"/>
    </source>
</evidence>
<dbReference type="NCBIfam" id="TIGR00526">
    <property type="entry name" value="folB_dom"/>
    <property type="match status" value="1"/>
</dbReference>
<dbReference type="PANTHER" id="PTHR42844:SF10">
    <property type="entry name" value="DIHYDRONEOPTERIN TRIPHOSPHATE 2'-EPIMERASE"/>
    <property type="match status" value="1"/>
</dbReference>
<dbReference type="OrthoDB" id="1121389at2"/>
<dbReference type="InterPro" id="IPR006157">
    <property type="entry name" value="FolB_dom"/>
</dbReference>
<feature type="domain" description="Dihydroneopterin aldolase/epimerase" evidence="7">
    <location>
        <begin position="9"/>
        <end position="119"/>
    </location>
</feature>
<dbReference type="GO" id="GO:0005829">
    <property type="term" value="C:cytosol"/>
    <property type="evidence" value="ECO:0007669"/>
    <property type="project" value="TreeGrafter"/>
</dbReference>
<accession>Q0A938</accession>
<dbReference type="RefSeq" id="WP_011629044.1">
    <property type="nucleotide sequence ID" value="NC_008340.1"/>
</dbReference>
<dbReference type="Proteomes" id="UP000001962">
    <property type="component" value="Chromosome"/>
</dbReference>
<gene>
    <name evidence="8" type="ordered locus">Mlg_1300</name>
</gene>
<evidence type="ECO:0000256" key="6">
    <source>
        <dbReference type="ARBA" id="ARBA00044306"/>
    </source>
</evidence>
<dbReference type="GO" id="GO:0004150">
    <property type="term" value="F:dihydroneopterin aldolase activity"/>
    <property type="evidence" value="ECO:0007669"/>
    <property type="project" value="InterPro"/>
</dbReference>
<dbReference type="EMBL" id="CP000453">
    <property type="protein sequence ID" value="ABI56649.1"/>
    <property type="molecule type" value="Genomic_DNA"/>
</dbReference>
<dbReference type="GO" id="GO:0008719">
    <property type="term" value="F:dihydroneopterin triphosphate 2'-epimerase activity"/>
    <property type="evidence" value="ECO:0007669"/>
    <property type="project" value="UniProtKB-EC"/>
</dbReference>
<name>Q0A938_ALKEH</name>
<reference evidence="9" key="1">
    <citation type="submission" date="2006-08" db="EMBL/GenBank/DDBJ databases">
        <title>Complete sequence of Alkalilimnicola ehrilichei MLHE-1.</title>
        <authorList>
            <person name="Copeland A."/>
            <person name="Lucas S."/>
            <person name="Lapidus A."/>
            <person name="Barry K."/>
            <person name="Detter J.C."/>
            <person name="Glavina del Rio T."/>
            <person name="Hammon N."/>
            <person name="Israni S."/>
            <person name="Dalin E."/>
            <person name="Tice H."/>
            <person name="Pitluck S."/>
            <person name="Sims D."/>
            <person name="Brettin T."/>
            <person name="Bruce D."/>
            <person name="Han C."/>
            <person name="Tapia R."/>
            <person name="Gilna P."/>
            <person name="Schmutz J."/>
            <person name="Larimer F."/>
            <person name="Land M."/>
            <person name="Hauser L."/>
            <person name="Kyrpides N."/>
            <person name="Mikhailova N."/>
            <person name="Oremland R.S."/>
            <person name="Hoeft S.E."/>
            <person name="Switzer-Blum J."/>
            <person name="Kulp T."/>
            <person name="King G."/>
            <person name="Tabita R."/>
            <person name="Witte B."/>
            <person name="Santini J.M."/>
            <person name="Basu P."/>
            <person name="Hollibaugh J.T."/>
            <person name="Xie G."/>
            <person name="Stolz J.F."/>
            <person name="Richardson P."/>
        </authorList>
    </citation>
    <scope>NUCLEOTIDE SEQUENCE [LARGE SCALE GENOMIC DNA]</scope>
    <source>
        <strain evidence="9">ATCC BAA-1101 / DSM 17681 / MLHE-1</strain>
    </source>
</reference>
<dbReference type="PANTHER" id="PTHR42844">
    <property type="entry name" value="DIHYDRONEOPTERIN ALDOLASE 1-RELATED"/>
    <property type="match status" value="1"/>
</dbReference>
<proteinExistence type="inferred from homology"/>
<organism evidence="8 9">
    <name type="scientific">Alkalilimnicola ehrlichii (strain ATCC BAA-1101 / DSM 17681 / MLHE-1)</name>
    <dbReference type="NCBI Taxonomy" id="187272"/>
    <lineage>
        <taxon>Bacteria</taxon>
        <taxon>Pseudomonadati</taxon>
        <taxon>Pseudomonadota</taxon>
        <taxon>Gammaproteobacteria</taxon>
        <taxon>Chromatiales</taxon>
        <taxon>Ectothiorhodospiraceae</taxon>
        <taxon>Alkalilimnicola</taxon>
    </lineage>
</organism>
<dbReference type="EC" id="5.1.99.7" evidence="4"/>
<evidence type="ECO:0000256" key="2">
    <source>
        <dbReference type="ARBA" id="ARBA00023235"/>
    </source>
</evidence>
<evidence type="ECO:0000313" key="8">
    <source>
        <dbReference type="EMBL" id="ABI56649.1"/>
    </source>
</evidence>
<dbReference type="KEGG" id="aeh:Mlg_1300"/>
<dbReference type="Gene3D" id="3.30.1130.10">
    <property type="match status" value="1"/>
</dbReference>
<evidence type="ECO:0000256" key="3">
    <source>
        <dbReference type="ARBA" id="ARBA00043806"/>
    </source>
</evidence>
<comment type="similarity">
    <text evidence="1">Belongs to the DHNA family.</text>
</comment>
<dbReference type="InterPro" id="IPR043133">
    <property type="entry name" value="GTP-CH-I_C/QueF"/>
</dbReference>
<dbReference type="InterPro" id="IPR006156">
    <property type="entry name" value="Dihydroneopterin_aldolase"/>
</dbReference>
<dbReference type="AlphaFoldDB" id="Q0A938"/>
<dbReference type="GO" id="GO:0006760">
    <property type="term" value="P:folic acid-containing compound metabolic process"/>
    <property type="evidence" value="ECO:0007669"/>
    <property type="project" value="InterPro"/>
</dbReference>
<sequence>MVEKEPALIRIKNLRLRTYIGFKPEEQEKLQDVVINLEIRYDALAAAVSDSVDKALDYKRLTKEIIAHVEGHRFLLLEKLVHDLLQLALAHPLVQEVAVEVDKPHALRFADSVALRMTARRDTAGAGVA</sequence>